<organism evidence="2 3">
    <name type="scientific">Psylliodes chrysocephalus</name>
    <dbReference type="NCBI Taxonomy" id="3402493"/>
    <lineage>
        <taxon>Eukaryota</taxon>
        <taxon>Metazoa</taxon>
        <taxon>Ecdysozoa</taxon>
        <taxon>Arthropoda</taxon>
        <taxon>Hexapoda</taxon>
        <taxon>Insecta</taxon>
        <taxon>Pterygota</taxon>
        <taxon>Neoptera</taxon>
        <taxon>Endopterygota</taxon>
        <taxon>Coleoptera</taxon>
        <taxon>Polyphaga</taxon>
        <taxon>Cucujiformia</taxon>
        <taxon>Chrysomeloidea</taxon>
        <taxon>Chrysomelidae</taxon>
        <taxon>Galerucinae</taxon>
        <taxon>Alticini</taxon>
        <taxon>Psylliodes</taxon>
    </lineage>
</organism>
<sequence length="171" mass="19359">MDDLPENVTNPQDNVDNSQSTTASGMEVDYDKEIDEVNKVFQKNDTRKVVVNANNTQKASKNIKKTSMPPIVLDGVTENHHLLTNELRNIFTGKFSIKHTNTSNIVFAELADYQTLLQKAKTDKLPHHTYSSIEDKSHAFVLRGLAVPSGTKIEHIQEDLQENYEINTRHI</sequence>
<evidence type="ECO:0000313" key="2">
    <source>
        <dbReference type="EMBL" id="CAH1109370.1"/>
    </source>
</evidence>
<feature type="region of interest" description="Disordered" evidence="1">
    <location>
        <begin position="1"/>
        <end position="24"/>
    </location>
</feature>
<proteinExistence type="predicted"/>
<evidence type="ECO:0000256" key="1">
    <source>
        <dbReference type="SAM" id="MobiDB-lite"/>
    </source>
</evidence>
<protein>
    <submittedName>
        <fullName evidence="2">Uncharacterized protein</fullName>
    </submittedName>
</protein>
<evidence type="ECO:0000313" key="3">
    <source>
        <dbReference type="Proteomes" id="UP001153636"/>
    </source>
</evidence>
<dbReference type="EMBL" id="OV651816">
    <property type="protein sequence ID" value="CAH1109370.1"/>
    <property type="molecule type" value="Genomic_DNA"/>
</dbReference>
<feature type="compositionally biased region" description="Polar residues" evidence="1">
    <location>
        <begin position="7"/>
        <end position="24"/>
    </location>
</feature>
<name>A0A9P0GGX9_9CUCU</name>
<reference evidence="2" key="1">
    <citation type="submission" date="2022-01" db="EMBL/GenBank/DDBJ databases">
        <authorList>
            <person name="King R."/>
        </authorList>
    </citation>
    <scope>NUCLEOTIDE SEQUENCE</scope>
</reference>
<dbReference type="AlphaFoldDB" id="A0A9P0GGX9"/>
<dbReference type="Proteomes" id="UP001153636">
    <property type="component" value="Chromosome 4"/>
</dbReference>
<dbReference type="OrthoDB" id="6781223at2759"/>
<keyword evidence="3" id="KW-1185">Reference proteome</keyword>
<accession>A0A9P0GGX9</accession>
<gene>
    <name evidence="2" type="ORF">PSYICH_LOCUS10260</name>
</gene>